<reference evidence="3" key="2">
    <citation type="submission" date="2019-12" db="EMBL/GenBank/DDBJ databases">
        <authorList>
            <person name="Cremers G."/>
        </authorList>
    </citation>
    <scope>NUCLEOTIDE SEQUENCE</scope>
    <source>
        <strain evidence="3">Mbul2</strain>
    </source>
</reference>
<evidence type="ECO:0000313" key="5">
    <source>
        <dbReference type="Proteomes" id="UP001055307"/>
    </source>
</evidence>
<feature type="chain" id="PRO_5044628427" evidence="2">
    <location>
        <begin position="23"/>
        <end position="81"/>
    </location>
</feature>
<feature type="signal peptide" evidence="2">
    <location>
        <begin position="1"/>
        <end position="22"/>
    </location>
</feature>
<accession>A0A679JZW7</accession>
<name>A0A679JZW7_9HYPH</name>
<dbReference type="AlphaFoldDB" id="A0A679JZW7"/>
<dbReference type="EMBL" id="LR743511">
    <property type="protein sequence ID" value="CAA2144024.1"/>
    <property type="molecule type" value="Genomic_DNA"/>
</dbReference>
<gene>
    <name evidence="3" type="ORF">MBLL_03142</name>
    <name evidence="4" type="ORF">OICFNHDK_0913</name>
</gene>
<keyword evidence="2" id="KW-0732">Signal</keyword>
<dbReference type="EMBL" id="BPQF01000006">
    <property type="protein sequence ID" value="GJD38468.1"/>
    <property type="molecule type" value="Genomic_DNA"/>
</dbReference>
<sequence length="81" mass="9498">MPRPTSAVLALLLAAWSFDARAQDANRVRAMNAVSDLARAHREQTETLRRMETVQRDRARADDRTRRNAERDSRSMRRFDR</sequence>
<dbReference type="Proteomes" id="UP001055307">
    <property type="component" value="Unassembled WGS sequence"/>
</dbReference>
<evidence type="ECO:0000256" key="2">
    <source>
        <dbReference type="SAM" id="SignalP"/>
    </source>
</evidence>
<evidence type="ECO:0000313" key="3">
    <source>
        <dbReference type="EMBL" id="CAA2144024.1"/>
    </source>
</evidence>
<reference evidence="4" key="1">
    <citation type="journal article" date="2016" name="Front. Microbiol.">
        <title>Genome Sequence of the Piezophilic, Mesophilic Sulfate-Reducing Bacterium Desulfovibrio indicus J2T.</title>
        <authorList>
            <person name="Cao J."/>
            <person name="Maignien L."/>
            <person name="Shao Z."/>
            <person name="Alain K."/>
            <person name="Jebbar M."/>
        </authorList>
    </citation>
    <scope>NUCLEOTIDE SEQUENCE</scope>
    <source>
        <strain evidence="4">DSM 21893</strain>
    </source>
</reference>
<dbReference type="RefSeq" id="WP_056147458.1">
    <property type="nucleotide sequence ID" value="NZ_BPQF01000006.1"/>
</dbReference>
<reference evidence="4" key="3">
    <citation type="submission" date="2021-08" db="EMBL/GenBank/DDBJ databases">
        <authorList>
            <person name="Tani A."/>
            <person name="Ola A."/>
            <person name="Ogura Y."/>
            <person name="Katsura K."/>
            <person name="Hayashi T."/>
        </authorList>
    </citation>
    <scope>NUCLEOTIDE SEQUENCE</scope>
    <source>
        <strain evidence="4">DSM 21893</strain>
    </source>
</reference>
<keyword evidence="5" id="KW-1185">Reference proteome</keyword>
<proteinExistence type="predicted"/>
<evidence type="ECO:0000256" key="1">
    <source>
        <dbReference type="SAM" id="MobiDB-lite"/>
    </source>
</evidence>
<feature type="region of interest" description="Disordered" evidence="1">
    <location>
        <begin position="44"/>
        <end position="81"/>
    </location>
</feature>
<protein>
    <submittedName>
        <fullName evidence="3">Uncharacterized protein</fullName>
    </submittedName>
</protein>
<evidence type="ECO:0000313" key="4">
    <source>
        <dbReference type="EMBL" id="GJD38468.1"/>
    </source>
</evidence>
<organism evidence="3">
    <name type="scientific">Methylobacterium bullatum</name>
    <dbReference type="NCBI Taxonomy" id="570505"/>
    <lineage>
        <taxon>Bacteria</taxon>
        <taxon>Pseudomonadati</taxon>
        <taxon>Pseudomonadota</taxon>
        <taxon>Alphaproteobacteria</taxon>
        <taxon>Hyphomicrobiales</taxon>
        <taxon>Methylobacteriaceae</taxon>
        <taxon>Methylobacterium</taxon>
    </lineage>
</organism>